<dbReference type="GO" id="GO:0005886">
    <property type="term" value="C:plasma membrane"/>
    <property type="evidence" value="ECO:0007669"/>
    <property type="project" value="UniProtKB-SubCell"/>
</dbReference>
<feature type="transmembrane region" description="Helical" evidence="6">
    <location>
        <begin position="651"/>
        <end position="674"/>
    </location>
</feature>
<dbReference type="InterPro" id="IPR050545">
    <property type="entry name" value="Mycobact_MmpL"/>
</dbReference>
<organism evidence="8">
    <name type="scientific">Blautia hansenii</name>
    <name type="common">Ruminococcus hansenii</name>
    <dbReference type="NCBI Taxonomy" id="1322"/>
    <lineage>
        <taxon>Bacteria</taxon>
        <taxon>Bacillati</taxon>
        <taxon>Bacillota</taxon>
        <taxon>Clostridia</taxon>
        <taxon>Lachnospirales</taxon>
        <taxon>Lachnospiraceae</taxon>
        <taxon>Blautia</taxon>
    </lineage>
</organism>
<feature type="transmembrane region" description="Helical" evidence="6">
    <location>
        <begin position="309"/>
        <end position="327"/>
    </location>
</feature>
<dbReference type="Pfam" id="PF03176">
    <property type="entry name" value="MMPL"/>
    <property type="match status" value="2"/>
</dbReference>
<sequence>MLKLGRKIVKFRIPIFILSLLLLIPSAIGYLNTRVNYDVLYYLPDDIETMKGQDILVDEFGTGAYSMFVCEGMENKDVAALKKKIEKVDHVAKVVWYDSLSDISIPAEMLPEKIKKVLFADDSTMMFIIFDTTTSADETMDAIGDIRKLAGKQCFVSGMSAIVTDTKNLAESEVAVYVLIAVVLSCIVLALTMESYLIPFLFLASIGIAIAYNMGTNVFQGEISYITKALSAVLQLGVTMDYSIFLWHSYQEQRARFGDNHKEAMAQAIAATIKSVVGSSITTIAGFIALCFMSFTLGMDLGVVMAKGVIFGVICCVTVLPSMIMIFDRALEKTKHRQLIPDFPKVPEFLVKHHKALAFLCVALFIPFAYFQANTKVYYNLDSSLPKELESIQANEKLQKDYNMGAAHMILLDNKISEKDTYKMIDEMKKVKGVKEVLGLETIIGPSFPESMIPDDIKEILKSDNYELMLITNQYQTASDEVNKQIDELNKILKKYDPAGMLVGEAPCTKDLIEITDHDFKVVSAVSILAVFLIILFVFKSISLPIILVLVIEGAIFINMGIPYLTGTELPFIASIVIGTIQLGATVDYAILMTSRYEQERCFGHDKKTSISIALGSSIRPVMVSAFSFFAATFGVGLYSKIDMISSLCLLMARGALISMASVLLFLPAMYWIFDGVICKTSKNFRLRKQK</sequence>
<feature type="transmembrane region" description="Helical" evidence="6">
    <location>
        <begin position="613"/>
        <end position="639"/>
    </location>
</feature>
<feature type="transmembrane region" description="Helical" evidence="6">
    <location>
        <begin position="546"/>
        <end position="566"/>
    </location>
</feature>
<feature type="transmembrane region" description="Helical" evidence="6">
    <location>
        <begin position="200"/>
        <end position="219"/>
    </location>
</feature>
<comment type="subcellular location">
    <subcellularLocation>
        <location evidence="1">Cell membrane</location>
        <topology evidence="1">Multi-pass membrane protein</topology>
    </subcellularLocation>
</comment>
<dbReference type="InterPro" id="IPR000731">
    <property type="entry name" value="SSD"/>
</dbReference>
<dbReference type="InterPro" id="IPR004869">
    <property type="entry name" value="MMPL_dom"/>
</dbReference>
<dbReference type="PANTHER" id="PTHR33406">
    <property type="entry name" value="MEMBRANE PROTEIN MJ1562-RELATED"/>
    <property type="match status" value="1"/>
</dbReference>
<evidence type="ECO:0000256" key="3">
    <source>
        <dbReference type="ARBA" id="ARBA00022692"/>
    </source>
</evidence>
<evidence type="ECO:0000256" key="2">
    <source>
        <dbReference type="ARBA" id="ARBA00022475"/>
    </source>
</evidence>
<keyword evidence="3 6" id="KW-0812">Transmembrane</keyword>
<evidence type="ECO:0000259" key="7">
    <source>
        <dbReference type="PROSITE" id="PS50156"/>
    </source>
</evidence>
<protein>
    <submittedName>
        <fullName evidence="8">Membrane protein YdfJ</fullName>
    </submittedName>
</protein>
<feature type="domain" description="SSD" evidence="7">
    <location>
        <begin position="544"/>
        <end position="673"/>
    </location>
</feature>
<proteinExistence type="predicted"/>
<dbReference type="Gene3D" id="1.20.1640.10">
    <property type="entry name" value="Multidrug efflux transporter AcrB transmembrane domain"/>
    <property type="match status" value="2"/>
</dbReference>
<dbReference type="PROSITE" id="PS50156">
    <property type="entry name" value="SSD"/>
    <property type="match status" value="1"/>
</dbReference>
<evidence type="ECO:0000256" key="5">
    <source>
        <dbReference type="ARBA" id="ARBA00023136"/>
    </source>
</evidence>
<keyword evidence="4 6" id="KW-1133">Transmembrane helix</keyword>
<evidence type="ECO:0000256" key="4">
    <source>
        <dbReference type="ARBA" id="ARBA00022989"/>
    </source>
</evidence>
<keyword evidence="5 6" id="KW-0472">Membrane</keyword>
<dbReference type="AlphaFoldDB" id="A0A6N2RXQ2"/>
<feature type="transmembrane region" description="Helical" evidence="6">
    <location>
        <begin position="520"/>
        <end position="539"/>
    </location>
</feature>
<dbReference type="RefSeq" id="WP_004223946.1">
    <property type="nucleotide sequence ID" value="NZ_CACRSY010000007.1"/>
</dbReference>
<evidence type="ECO:0000256" key="6">
    <source>
        <dbReference type="SAM" id="Phobius"/>
    </source>
</evidence>
<gene>
    <name evidence="8" type="primary">ydfJ</name>
    <name evidence="8" type="ORF">BHLFYP23_01831</name>
</gene>
<accession>A0A6N2RXQ2</accession>
<evidence type="ECO:0000256" key="1">
    <source>
        <dbReference type="ARBA" id="ARBA00004651"/>
    </source>
</evidence>
<feature type="transmembrane region" description="Helical" evidence="6">
    <location>
        <begin position="268"/>
        <end position="297"/>
    </location>
</feature>
<feature type="transmembrane region" description="Helical" evidence="6">
    <location>
        <begin position="572"/>
        <end position="592"/>
    </location>
</feature>
<dbReference type="SUPFAM" id="SSF82866">
    <property type="entry name" value="Multidrug efflux transporter AcrB transmembrane domain"/>
    <property type="match status" value="2"/>
</dbReference>
<keyword evidence="2" id="KW-1003">Cell membrane</keyword>
<dbReference type="PANTHER" id="PTHR33406:SF13">
    <property type="entry name" value="MEMBRANE PROTEIN YDFJ"/>
    <property type="match status" value="1"/>
</dbReference>
<reference evidence="8" key="1">
    <citation type="submission" date="2019-11" db="EMBL/GenBank/DDBJ databases">
        <authorList>
            <person name="Feng L."/>
        </authorList>
    </citation>
    <scope>NUCLEOTIDE SEQUENCE</scope>
    <source>
        <strain evidence="8">BhanseniiLFYP23</strain>
    </source>
</reference>
<feature type="transmembrane region" description="Helical" evidence="6">
    <location>
        <begin position="356"/>
        <end position="373"/>
    </location>
</feature>
<feature type="transmembrane region" description="Helical" evidence="6">
    <location>
        <begin position="174"/>
        <end position="193"/>
    </location>
</feature>
<name>A0A6N2RXQ2_BLAHA</name>
<evidence type="ECO:0000313" key="8">
    <source>
        <dbReference type="EMBL" id="VYS85652.1"/>
    </source>
</evidence>
<dbReference type="EMBL" id="CACRSY010000007">
    <property type="protein sequence ID" value="VYS85652.1"/>
    <property type="molecule type" value="Genomic_DNA"/>
</dbReference>